<dbReference type="AlphaFoldDB" id="A0A813I2I1"/>
<comment type="caution">
    <text evidence="3">The sequence shown here is derived from an EMBL/GenBank/DDBJ whole genome shotgun (WGS) entry which is preliminary data.</text>
</comment>
<organism evidence="3 4">
    <name type="scientific">Polarella glacialis</name>
    <name type="common">Dinoflagellate</name>
    <dbReference type="NCBI Taxonomy" id="89957"/>
    <lineage>
        <taxon>Eukaryota</taxon>
        <taxon>Sar</taxon>
        <taxon>Alveolata</taxon>
        <taxon>Dinophyceae</taxon>
        <taxon>Suessiales</taxon>
        <taxon>Suessiaceae</taxon>
        <taxon>Polarella</taxon>
    </lineage>
</organism>
<dbReference type="GO" id="GO:0060271">
    <property type="term" value="P:cilium assembly"/>
    <property type="evidence" value="ECO:0007669"/>
    <property type="project" value="TreeGrafter"/>
</dbReference>
<evidence type="ECO:0000313" key="4">
    <source>
        <dbReference type="Proteomes" id="UP000626109"/>
    </source>
</evidence>
<dbReference type="InterPro" id="IPR026205">
    <property type="entry name" value="PIBF1"/>
</dbReference>
<dbReference type="Proteomes" id="UP000626109">
    <property type="component" value="Unassembled WGS sequence"/>
</dbReference>
<reference evidence="3" key="1">
    <citation type="submission" date="2021-02" db="EMBL/GenBank/DDBJ databases">
        <authorList>
            <person name="Dougan E. K."/>
            <person name="Rhodes N."/>
            <person name="Thang M."/>
            <person name="Chan C."/>
        </authorList>
    </citation>
    <scope>NUCLEOTIDE SEQUENCE</scope>
</reference>
<evidence type="ECO:0000256" key="1">
    <source>
        <dbReference type="SAM" id="Coils"/>
    </source>
</evidence>
<dbReference type="GO" id="GO:0005815">
    <property type="term" value="C:microtubule organizing center"/>
    <property type="evidence" value="ECO:0007669"/>
    <property type="project" value="TreeGrafter"/>
</dbReference>
<feature type="region of interest" description="Disordered" evidence="2">
    <location>
        <begin position="789"/>
        <end position="816"/>
    </location>
</feature>
<dbReference type="PANTHER" id="PTHR18950">
    <property type="entry name" value="PROGESTERONE-INDUCED BLOCKING FACTOR 1"/>
    <property type="match status" value="1"/>
</dbReference>
<evidence type="ECO:0000256" key="2">
    <source>
        <dbReference type="SAM" id="MobiDB-lite"/>
    </source>
</evidence>
<name>A0A813I2I1_POLGL</name>
<dbReference type="PANTHER" id="PTHR18950:SF0">
    <property type="entry name" value="PROGESTERONE IMMUNOMODULATORY BINDING FACTOR 1"/>
    <property type="match status" value="1"/>
</dbReference>
<proteinExistence type="predicted"/>
<gene>
    <name evidence="3" type="ORF">PGLA2088_LOCUS2895</name>
</gene>
<protein>
    <submittedName>
        <fullName evidence="3">Uncharacterized protein</fullName>
    </submittedName>
</protein>
<feature type="coiled-coil region" evidence="1">
    <location>
        <begin position="671"/>
        <end position="763"/>
    </location>
</feature>
<evidence type="ECO:0000313" key="3">
    <source>
        <dbReference type="EMBL" id="CAE8644252.1"/>
    </source>
</evidence>
<feature type="coiled-coil region" evidence="1">
    <location>
        <begin position="239"/>
        <end position="420"/>
    </location>
</feature>
<accession>A0A813I2I1</accession>
<dbReference type="EMBL" id="CAJNNW010002436">
    <property type="protein sequence ID" value="CAE8644252.1"/>
    <property type="molecule type" value="Genomic_DNA"/>
</dbReference>
<feature type="coiled-coil region" evidence="1">
    <location>
        <begin position="444"/>
        <end position="493"/>
    </location>
</feature>
<keyword evidence="1" id="KW-0175">Coiled coil</keyword>
<feature type="coiled-coil region" evidence="1">
    <location>
        <begin position="533"/>
        <end position="567"/>
    </location>
</feature>
<sequence>MSYAERPQAAEALQEFLDELHITSLDDSDIEAGLQDLNGSDADFGSGGHHFLDEDPFEEAGFDDNEDSASLLSGVSAEVRAALAISHHEPEEGVGLAALEAQLRLSGASGLGPSSAASVFFRSANQRSSQEHLLGSSLAAMAQEQESQGRQLEGLRRSTEARECLLSLAPGRGGGEGSPSASPFAPATAAFAAAPAGASFRLQMQDLAISEAAYQSLRSRREEELTVREWVQLRFHELRSAQRAESQRLQLEVEALRDQLLTAQTRAERFERQFTRRDATVTDLTQELEKQRAEGQGRLEQLTSDLRSAEQQVRDLTDKGRRFDVVDQERAHLREEVKTLREAMASQSAAQHTLSKDHADASERLYQLEADLRLARKDGEAHERRAKLLEETLARRDDEVIELRHKVEALREKKRELARKVALEQVSTTQEVRDHVNSEIRRFQEQAKADLEAVRTNLNALHEKEVAMLRERVAAAEGRSSELSRRLEDEEQRHQVLQLSSGRVRAELQNDITELTGALKLRAFEVERAALTHEEVSMLRQKLDLENEQLRQQVEVLRKECYTLEVQFREGRATERAELASLREQLRGYVDLERELDSAIRACAEGPGSQALTLQPAGMSKAWIGSSVTETDVGEALLIGTTLASAPASAQRRIQQSLVLAQELQRRTREALAAKAGLSDAESEIARLEQELEAARREARGAASSEPQAYLLSSLREREAEALRLRRELRTCSAELDRSRQQAERAQSARLSAEEDLRKLLAQRQHLDGLRTLLVSEALQTTVVRDSDCAPPDIARAEHRGRAPTQQPPKAAGGPAWLQRLQTKLKSGEEASRRAT</sequence>